<reference evidence="7 9" key="1">
    <citation type="submission" date="2019-05" db="EMBL/GenBank/DDBJ databases">
        <title>Mumia sp. nov., isolated from the intestinal contents of plateau pika (Ochotona curzoniae) in the Qinghai-Tibet plateau of China.</title>
        <authorList>
            <person name="Tian Z."/>
        </authorList>
    </citation>
    <scope>NUCLEOTIDE SEQUENCE [LARGE SCALE GENOMIC DNA]</scope>
    <source>
        <strain evidence="9">527</strain>
        <strain evidence="7">Z527</strain>
    </source>
</reference>
<evidence type="ECO:0000313" key="9">
    <source>
        <dbReference type="Proteomes" id="UP000306740"/>
    </source>
</evidence>
<feature type="transmembrane region" description="Helical" evidence="5">
    <location>
        <begin position="69"/>
        <end position="86"/>
    </location>
</feature>
<dbReference type="GO" id="GO:0016020">
    <property type="term" value="C:membrane"/>
    <property type="evidence" value="ECO:0007669"/>
    <property type="project" value="UniProtKB-SubCell"/>
</dbReference>
<comment type="caution">
    <text evidence="7">The sequence shown here is derived from an EMBL/GenBank/DDBJ whole genome shotgun (WGS) entry which is preliminary data.</text>
</comment>
<feature type="transmembrane region" description="Helical" evidence="5">
    <location>
        <begin position="115"/>
        <end position="136"/>
    </location>
</feature>
<evidence type="ECO:0000259" key="6">
    <source>
        <dbReference type="Pfam" id="PF01694"/>
    </source>
</evidence>
<feature type="transmembrane region" description="Helical" evidence="5">
    <location>
        <begin position="143"/>
        <end position="161"/>
    </location>
</feature>
<dbReference type="InterPro" id="IPR022764">
    <property type="entry name" value="Peptidase_S54_rhomboid_dom"/>
</dbReference>
<evidence type="ECO:0000313" key="7">
    <source>
        <dbReference type="EMBL" id="TNC32825.1"/>
    </source>
</evidence>
<dbReference type="AlphaFoldDB" id="A0A5C4ME37"/>
<feature type="domain" description="Peptidase S54 rhomboid" evidence="6">
    <location>
        <begin position="53"/>
        <end position="188"/>
    </location>
</feature>
<evidence type="ECO:0000256" key="3">
    <source>
        <dbReference type="ARBA" id="ARBA00022989"/>
    </source>
</evidence>
<keyword evidence="4 5" id="KW-0472">Membrane</keyword>
<dbReference type="EMBL" id="VDFR01000078">
    <property type="protein sequence ID" value="TNC43746.1"/>
    <property type="molecule type" value="Genomic_DNA"/>
</dbReference>
<dbReference type="SUPFAM" id="SSF144091">
    <property type="entry name" value="Rhomboid-like"/>
    <property type="match status" value="1"/>
</dbReference>
<dbReference type="GO" id="GO:0004252">
    <property type="term" value="F:serine-type endopeptidase activity"/>
    <property type="evidence" value="ECO:0007669"/>
    <property type="project" value="InterPro"/>
</dbReference>
<evidence type="ECO:0000256" key="4">
    <source>
        <dbReference type="ARBA" id="ARBA00023136"/>
    </source>
</evidence>
<keyword evidence="2 5" id="KW-0812">Transmembrane</keyword>
<dbReference type="PANTHER" id="PTHR43731:SF9">
    <property type="entry name" value="SLR1461 PROTEIN"/>
    <property type="match status" value="1"/>
</dbReference>
<feature type="transmembrane region" description="Helical" evidence="5">
    <location>
        <begin position="167"/>
        <end position="186"/>
    </location>
</feature>
<dbReference type="Proteomes" id="UP000306740">
    <property type="component" value="Unassembled WGS sequence"/>
</dbReference>
<dbReference type="OrthoDB" id="465874at2"/>
<evidence type="ECO:0000256" key="5">
    <source>
        <dbReference type="SAM" id="Phobius"/>
    </source>
</evidence>
<keyword evidence="7" id="KW-0645">Protease</keyword>
<keyword evidence="7" id="KW-0378">Hydrolase</keyword>
<dbReference type="InterPro" id="IPR035952">
    <property type="entry name" value="Rhomboid-like_sf"/>
</dbReference>
<organism evidence="7 9">
    <name type="scientific">Mumia zhuanghuii</name>
    <dbReference type="NCBI Taxonomy" id="2585211"/>
    <lineage>
        <taxon>Bacteria</taxon>
        <taxon>Bacillati</taxon>
        <taxon>Actinomycetota</taxon>
        <taxon>Actinomycetes</taxon>
        <taxon>Propionibacteriales</taxon>
        <taxon>Nocardioidaceae</taxon>
        <taxon>Mumia</taxon>
    </lineage>
</organism>
<dbReference type="Pfam" id="PF01694">
    <property type="entry name" value="Rhomboid"/>
    <property type="match status" value="1"/>
</dbReference>
<feature type="transmembrane region" description="Helical" evidence="5">
    <location>
        <begin position="91"/>
        <end position="109"/>
    </location>
</feature>
<feature type="transmembrane region" description="Helical" evidence="5">
    <location>
        <begin position="12"/>
        <end position="29"/>
    </location>
</feature>
<proteinExistence type="predicted"/>
<protein>
    <submittedName>
        <fullName evidence="7">Rhomboid family intramembrane serine protease</fullName>
    </submittedName>
</protein>
<accession>A0A5C4ME37</accession>
<dbReference type="PANTHER" id="PTHR43731">
    <property type="entry name" value="RHOMBOID PROTEASE"/>
    <property type="match status" value="1"/>
</dbReference>
<evidence type="ECO:0000256" key="2">
    <source>
        <dbReference type="ARBA" id="ARBA00022692"/>
    </source>
</evidence>
<gene>
    <name evidence="8" type="ORF">FHE65_17520</name>
    <name evidence="7" type="ORF">FHE65_30130</name>
</gene>
<name>A0A5C4ME37_9ACTN</name>
<sequence>MSSTSTPARRSYLGPVVPVLVLLGVMWLLEIVDAVPGVFLDQHGIRPRDTDGLYGVVAAPFLHGGFDHLIANTTAFLVLGTLLAYAARSRFWPATLGIVLIGGLGTWLIGAPYTVHIGASGVIYGYAAFLVVWGVVTRRLVSVLVAVVVAILYGGIVGGILPGQAGVSWEGHLMGAVAGVAMAWWLGRRDNRERRRTRTPSY</sequence>
<evidence type="ECO:0000313" key="8">
    <source>
        <dbReference type="EMBL" id="TNC43746.1"/>
    </source>
</evidence>
<dbReference type="RefSeq" id="WP_139106333.1">
    <property type="nucleotide sequence ID" value="NZ_VDFR01000078.1"/>
</dbReference>
<dbReference type="EMBL" id="VDFR01000187">
    <property type="protein sequence ID" value="TNC32825.1"/>
    <property type="molecule type" value="Genomic_DNA"/>
</dbReference>
<evidence type="ECO:0000256" key="1">
    <source>
        <dbReference type="ARBA" id="ARBA00004141"/>
    </source>
</evidence>
<comment type="subcellular location">
    <subcellularLocation>
        <location evidence="1">Membrane</location>
        <topology evidence="1">Multi-pass membrane protein</topology>
    </subcellularLocation>
</comment>
<dbReference type="Gene3D" id="1.20.1540.10">
    <property type="entry name" value="Rhomboid-like"/>
    <property type="match status" value="1"/>
</dbReference>
<keyword evidence="3 5" id="KW-1133">Transmembrane helix</keyword>
<dbReference type="GO" id="GO:0006508">
    <property type="term" value="P:proteolysis"/>
    <property type="evidence" value="ECO:0007669"/>
    <property type="project" value="UniProtKB-KW"/>
</dbReference>
<dbReference type="InterPro" id="IPR050925">
    <property type="entry name" value="Rhomboid_protease_S54"/>
</dbReference>